<dbReference type="AlphaFoldDB" id="A0A8J3SFI4"/>
<name>A0A8J3SFI4_9ACTN</name>
<protein>
    <recommendedName>
        <fullName evidence="1">DUF4440 domain-containing protein</fullName>
    </recommendedName>
</protein>
<evidence type="ECO:0000313" key="3">
    <source>
        <dbReference type="Proteomes" id="UP000619788"/>
    </source>
</evidence>
<dbReference type="Pfam" id="PF14534">
    <property type="entry name" value="DUF4440"/>
    <property type="match status" value="1"/>
</dbReference>
<dbReference type="Gene3D" id="3.10.450.50">
    <property type="match status" value="1"/>
</dbReference>
<dbReference type="EMBL" id="BOOJ01000027">
    <property type="protein sequence ID" value="GIH92384.1"/>
    <property type="molecule type" value="Genomic_DNA"/>
</dbReference>
<proteinExistence type="predicted"/>
<accession>A0A8J3SFI4</accession>
<organism evidence="2 3">
    <name type="scientific">Planobispora siamensis</name>
    <dbReference type="NCBI Taxonomy" id="936338"/>
    <lineage>
        <taxon>Bacteria</taxon>
        <taxon>Bacillati</taxon>
        <taxon>Actinomycetota</taxon>
        <taxon>Actinomycetes</taxon>
        <taxon>Streptosporangiales</taxon>
        <taxon>Streptosporangiaceae</taxon>
        <taxon>Planobispora</taxon>
    </lineage>
</organism>
<comment type="caution">
    <text evidence="2">The sequence shown here is derived from an EMBL/GenBank/DDBJ whole genome shotgun (WGS) entry which is preliminary data.</text>
</comment>
<gene>
    <name evidence="2" type="ORF">Psi01_30140</name>
</gene>
<dbReference type="Proteomes" id="UP000619788">
    <property type="component" value="Unassembled WGS sequence"/>
</dbReference>
<evidence type="ECO:0000313" key="2">
    <source>
        <dbReference type="EMBL" id="GIH92384.1"/>
    </source>
</evidence>
<dbReference type="InterPro" id="IPR027843">
    <property type="entry name" value="DUF4440"/>
</dbReference>
<keyword evidence="3" id="KW-1185">Reference proteome</keyword>
<dbReference type="SUPFAM" id="SSF54427">
    <property type="entry name" value="NTF2-like"/>
    <property type="match status" value="1"/>
</dbReference>
<feature type="domain" description="DUF4440" evidence="1">
    <location>
        <begin position="12"/>
        <end position="120"/>
    </location>
</feature>
<evidence type="ECO:0000259" key="1">
    <source>
        <dbReference type="Pfam" id="PF14534"/>
    </source>
</evidence>
<dbReference type="RefSeq" id="WP_204064607.1">
    <property type="nucleotide sequence ID" value="NZ_BOOJ01000027.1"/>
</dbReference>
<sequence length="129" mass="14425">MDERTLTEELYEAERRLQAAQLAGDVEELDRLLDERLVFTGPPDGRLHTGAKELDLHNHRSRTQVMTEVTEEELTVVVAGTTGVTCFLGTLEGTFAGEPFAGRLRYTRTWAHTERYGWRIVAAHASPAG</sequence>
<reference evidence="2 3" key="1">
    <citation type="submission" date="2021-01" db="EMBL/GenBank/DDBJ databases">
        <title>Whole genome shotgun sequence of Planobispora siamensis NBRC 107568.</title>
        <authorList>
            <person name="Komaki H."/>
            <person name="Tamura T."/>
        </authorList>
    </citation>
    <scope>NUCLEOTIDE SEQUENCE [LARGE SCALE GENOMIC DNA]</scope>
    <source>
        <strain evidence="2 3">NBRC 107568</strain>
    </source>
</reference>
<dbReference type="InterPro" id="IPR032710">
    <property type="entry name" value="NTF2-like_dom_sf"/>
</dbReference>